<evidence type="ECO:0000256" key="13">
    <source>
        <dbReference type="SAM" id="MobiDB-lite"/>
    </source>
</evidence>
<feature type="binding site" evidence="12">
    <location>
        <position position="59"/>
    </location>
    <ligand>
        <name>[4Fe-4S] cluster</name>
        <dbReference type="ChEBI" id="CHEBI:49883"/>
    </ligand>
</feature>
<feature type="binding site" evidence="12">
    <location>
        <position position="20"/>
    </location>
    <ligand>
        <name>[4Fe-4S] cluster</name>
        <dbReference type="ChEBI" id="CHEBI:49883"/>
    </ligand>
</feature>
<gene>
    <name evidence="12" type="primary">whiB</name>
    <name evidence="15" type="ORF">VXC91_09705</name>
</gene>
<evidence type="ECO:0000313" key="15">
    <source>
        <dbReference type="EMBL" id="MED7822248.1"/>
    </source>
</evidence>
<keyword evidence="7 12" id="KW-0411">Iron-sulfur</keyword>
<feature type="binding site" evidence="12">
    <location>
        <position position="53"/>
    </location>
    <ligand>
        <name>[4Fe-4S] cluster</name>
        <dbReference type="ChEBI" id="CHEBI:49883"/>
    </ligand>
</feature>
<evidence type="ECO:0000259" key="14">
    <source>
        <dbReference type="PROSITE" id="PS51674"/>
    </source>
</evidence>
<evidence type="ECO:0000256" key="4">
    <source>
        <dbReference type="ARBA" id="ARBA00022490"/>
    </source>
</evidence>
<feature type="domain" description="4Fe-4S Wbl-type" evidence="14">
    <location>
        <begin position="19"/>
        <end position="83"/>
    </location>
</feature>
<sequence length="98" mass="11124">MNPRHRPLLAPWDWQQRALCRGMDSSVFFSPHGERGAEKRAREKKARAVCRRCPVIQACAWTAMRGPEQYGVWGGMSEGQRTRLLQSRSRTGAAAEPE</sequence>
<keyword evidence="16" id="KW-1185">Reference proteome</keyword>
<comment type="similarity">
    <text evidence="2 12">Belongs to the WhiB family.</text>
</comment>
<keyword evidence="10 12" id="KW-1015">Disulfide bond</keyword>
<keyword evidence="11 12" id="KW-0804">Transcription</keyword>
<dbReference type="HAMAP" id="MF_01479">
    <property type="entry name" value="WhiB"/>
    <property type="match status" value="1"/>
</dbReference>
<evidence type="ECO:0000313" key="16">
    <source>
        <dbReference type="Proteomes" id="UP001333996"/>
    </source>
</evidence>
<dbReference type="RefSeq" id="WP_329506640.1">
    <property type="nucleotide sequence ID" value="NZ_BAAAYZ010000186.1"/>
</dbReference>
<evidence type="ECO:0000256" key="5">
    <source>
        <dbReference type="ARBA" id="ARBA00022723"/>
    </source>
</evidence>
<comment type="caution">
    <text evidence="15">The sequence shown here is derived from an EMBL/GenBank/DDBJ whole genome shotgun (WGS) entry which is preliminary data.</text>
</comment>
<evidence type="ECO:0000256" key="7">
    <source>
        <dbReference type="ARBA" id="ARBA00023014"/>
    </source>
</evidence>
<comment type="cofactor">
    <cofactor evidence="12">
        <name>[4Fe-4S] cluster</name>
        <dbReference type="ChEBI" id="CHEBI:49883"/>
    </cofactor>
    <text evidence="12">Binds 1 [4Fe-4S] cluster per subunit. Following nitrosylation of the [4Fe-4S] cluster binds 1 [4Fe-8(NO)] cluster per subunit.</text>
</comment>
<evidence type="ECO:0000256" key="11">
    <source>
        <dbReference type="ARBA" id="ARBA00023163"/>
    </source>
</evidence>
<dbReference type="EMBL" id="JAYWVC010000021">
    <property type="protein sequence ID" value="MED7822248.1"/>
    <property type="molecule type" value="Genomic_DNA"/>
</dbReference>
<keyword evidence="4 12" id="KW-0963">Cytoplasm</keyword>
<feature type="binding site" evidence="12">
    <location>
        <position position="50"/>
    </location>
    <ligand>
        <name>[4Fe-4S] cluster</name>
        <dbReference type="ChEBI" id="CHEBI:49883"/>
    </ligand>
</feature>
<dbReference type="InterPro" id="IPR003482">
    <property type="entry name" value="Whib"/>
</dbReference>
<comment type="function">
    <text evidence="12">Acts as a transcriptional regulator. Probably redox-responsive. The apo- but not holo-form probably binds DNA.</text>
</comment>
<name>A0ABU7FEK8_9ACTN</name>
<comment type="PTM">
    <text evidence="12">The Fe-S cluster can be nitrosylated by nitric oxide (NO).</text>
</comment>
<evidence type="ECO:0000256" key="2">
    <source>
        <dbReference type="ARBA" id="ARBA00006597"/>
    </source>
</evidence>
<evidence type="ECO:0000256" key="3">
    <source>
        <dbReference type="ARBA" id="ARBA00022485"/>
    </source>
</evidence>
<comment type="PTM">
    <text evidence="12">Upon Fe-S cluster removal intramolecular disulfide bonds are formed.</text>
</comment>
<feature type="region of interest" description="Disordered" evidence="13">
    <location>
        <begin position="75"/>
        <end position="98"/>
    </location>
</feature>
<evidence type="ECO:0000256" key="1">
    <source>
        <dbReference type="ARBA" id="ARBA00004496"/>
    </source>
</evidence>
<organism evidence="15 16">
    <name type="scientific">Streptomyces chiangmaiensis</name>
    <dbReference type="NCBI Taxonomy" id="766497"/>
    <lineage>
        <taxon>Bacteria</taxon>
        <taxon>Bacillati</taxon>
        <taxon>Actinomycetota</taxon>
        <taxon>Actinomycetes</taxon>
        <taxon>Kitasatosporales</taxon>
        <taxon>Streptomycetaceae</taxon>
        <taxon>Streptomyces</taxon>
    </lineage>
</organism>
<evidence type="ECO:0000256" key="6">
    <source>
        <dbReference type="ARBA" id="ARBA00023004"/>
    </source>
</evidence>
<keyword evidence="8 12" id="KW-0805">Transcription regulation</keyword>
<evidence type="ECO:0000256" key="8">
    <source>
        <dbReference type="ARBA" id="ARBA00023015"/>
    </source>
</evidence>
<accession>A0ABU7FEK8</accession>
<keyword evidence="6 12" id="KW-0408">Iron</keyword>
<protein>
    <recommendedName>
        <fullName evidence="12">Transcriptional regulator WhiB</fullName>
    </recommendedName>
</protein>
<dbReference type="PROSITE" id="PS51674">
    <property type="entry name" value="4FE4S_WBL"/>
    <property type="match status" value="1"/>
</dbReference>
<comment type="subcellular location">
    <subcellularLocation>
        <location evidence="1 12">Cytoplasm</location>
    </subcellularLocation>
</comment>
<proteinExistence type="inferred from homology"/>
<reference evidence="15" key="1">
    <citation type="submission" date="2024-01" db="EMBL/GenBank/DDBJ databases">
        <title>First draft genome sequence data of TA4-1, the type strain of Gram-positive actinobacterium Streptomyces chiangmaiensis.</title>
        <authorList>
            <person name="Yasawong M."/>
            <person name="Nantapong N."/>
        </authorList>
    </citation>
    <scope>NUCLEOTIDE SEQUENCE</scope>
    <source>
        <strain evidence="15">TA4-1</strain>
    </source>
</reference>
<keyword evidence="3 12" id="KW-0004">4Fe-4S</keyword>
<dbReference type="Pfam" id="PF02467">
    <property type="entry name" value="Whib"/>
    <property type="match status" value="1"/>
</dbReference>
<dbReference type="Proteomes" id="UP001333996">
    <property type="component" value="Unassembled WGS sequence"/>
</dbReference>
<dbReference type="PANTHER" id="PTHR38839">
    <property type="entry name" value="TRANSCRIPTIONAL REGULATOR WHID-RELATED"/>
    <property type="match status" value="1"/>
</dbReference>
<dbReference type="InterPro" id="IPR034768">
    <property type="entry name" value="4FE4S_WBL"/>
</dbReference>
<evidence type="ECO:0000256" key="10">
    <source>
        <dbReference type="ARBA" id="ARBA00023157"/>
    </source>
</evidence>
<keyword evidence="5 12" id="KW-0479">Metal-binding</keyword>
<evidence type="ECO:0000256" key="9">
    <source>
        <dbReference type="ARBA" id="ARBA00023125"/>
    </source>
</evidence>
<dbReference type="PANTHER" id="PTHR38839:SF5">
    <property type="entry name" value="TRANSCRIPTIONAL REGULATOR WHID"/>
    <property type="match status" value="1"/>
</dbReference>
<keyword evidence="9 12" id="KW-0238">DNA-binding</keyword>
<evidence type="ECO:0000256" key="12">
    <source>
        <dbReference type="HAMAP-Rule" id="MF_01479"/>
    </source>
</evidence>